<keyword evidence="2" id="KW-1185">Reference proteome</keyword>
<dbReference type="AlphaFoldDB" id="A0A7J7KGC7"/>
<name>A0A7J7KGC7_BUGNE</name>
<dbReference type="Proteomes" id="UP000593567">
    <property type="component" value="Unassembled WGS sequence"/>
</dbReference>
<proteinExistence type="predicted"/>
<organism evidence="1 2">
    <name type="scientific">Bugula neritina</name>
    <name type="common">Brown bryozoan</name>
    <name type="synonym">Sertularia neritina</name>
    <dbReference type="NCBI Taxonomy" id="10212"/>
    <lineage>
        <taxon>Eukaryota</taxon>
        <taxon>Metazoa</taxon>
        <taxon>Spiralia</taxon>
        <taxon>Lophotrochozoa</taxon>
        <taxon>Bryozoa</taxon>
        <taxon>Gymnolaemata</taxon>
        <taxon>Cheilostomatida</taxon>
        <taxon>Flustrina</taxon>
        <taxon>Buguloidea</taxon>
        <taxon>Bugulidae</taxon>
        <taxon>Bugula</taxon>
    </lineage>
</organism>
<gene>
    <name evidence="1" type="ORF">EB796_004425</name>
</gene>
<reference evidence="1" key="1">
    <citation type="submission" date="2020-06" db="EMBL/GenBank/DDBJ databases">
        <title>Draft genome of Bugula neritina, a colonial animal packing powerful symbionts and potential medicines.</title>
        <authorList>
            <person name="Rayko M."/>
        </authorList>
    </citation>
    <scope>NUCLEOTIDE SEQUENCE [LARGE SCALE GENOMIC DNA]</scope>
    <source>
        <strain evidence="1">Kwan_BN1</strain>
    </source>
</reference>
<evidence type="ECO:0000313" key="2">
    <source>
        <dbReference type="Proteomes" id="UP000593567"/>
    </source>
</evidence>
<evidence type="ECO:0000313" key="1">
    <source>
        <dbReference type="EMBL" id="KAF6037263.1"/>
    </source>
</evidence>
<protein>
    <submittedName>
        <fullName evidence="1">Uncharacterized protein</fullName>
    </submittedName>
</protein>
<sequence length="70" mass="8071">MFSAWLAIGYLVRRAHHLEDKKSYASTAAVTAATYTTTTSEPPPPYQRYSEEIFEELFQHLNTSLLSIYR</sequence>
<comment type="caution">
    <text evidence="1">The sequence shown here is derived from an EMBL/GenBank/DDBJ whole genome shotgun (WGS) entry which is preliminary data.</text>
</comment>
<accession>A0A7J7KGC7</accession>
<dbReference type="EMBL" id="VXIV02000596">
    <property type="protein sequence ID" value="KAF6037263.1"/>
    <property type="molecule type" value="Genomic_DNA"/>
</dbReference>